<feature type="domain" description="DUF4236" evidence="2">
    <location>
        <begin position="18"/>
        <end position="71"/>
    </location>
</feature>
<evidence type="ECO:0000313" key="4">
    <source>
        <dbReference type="Proteomes" id="UP000468766"/>
    </source>
</evidence>
<name>A0A6I0F0J7_9FIRM</name>
<dbReference type="InterPro" id="IPR011990">
    <property type="entry name" value="TPR-like_helical_dom_sf"/>
</dbReference>
<comment type="caution">
    <text evidence="3">The sequence shown here is derived from an EMBL/GenBank/DDBJ whole genome shotgun (WGS) entry which is preliminary data.</text>
</comment>
<sequence>MVSMWLASKNEGVTVMSFRFFKRIKIAPGVTMNLSKSGPSFSFGPQGMRYTVGSKGTRTTLGLPGTGLYYTKAKSWASQRSERTTPSRQGTPGSELGFFQQMLLSTEEKHYLAGLQALLSNDYGGAYEAFQKIEHLADGSFMCGYIAIGRQQYEQAEYFFQKCQPWQLGQISNKINPNLELLLDITEYIEAPIRIDERGLALCFVEAYQRQGKVKEAIAKLNALWEHNSSDKVLCLSLVEVVTMAERAEQALLNDVVEMTKTVVNDEPIDTNILYLRAYALYRLHLTDGAIQQLSAIVRKKKDRPPSLLLDIRYLRGQMYEEVGKMAQARKDYEEIYRNDPTYGDVVKRLGLSF</sequence>
<dbReference type="Pfam" id="PF14020">
    <property type="entry name" value="DUF4236"/>
    <property type="match status" value="1"/>
</dbReference>
<dbReference type="Gene3D" id="1.25.40.10">
    <property type="entry name" value="Tetratricopeptide repeat domain"/>
    <property type="match status" value="1"/>
</dbReference>
<evidence type="ECO:0000259" key="2">
    <source>
        <dbReference type="Pfam" id="PF14020"/>
    </source>
</evidence>
<protein>
    <submittedName>
        <fullName evidence="3">DUF4236 domain-containing protein</fullName>
    </submittedName>
</protein>
<gene>
    <name evidence="3" type="ORF">F9B85_08040</name>
</gene>
<dbReference type="EMBL" id="WBXO01000005">
    <property type="protein sequence ID" value="KAB2952604.1"/>
    <property type="molecule type" value="Genomic_DNA"/>
</dbReference>
<accession>A0A6I0F0J7</accession>
<organism evidence="3 4">
    <name type="scientific">Heliorestis acidaminivorans</name>
    <dbReference type="NCBI Taxonomy" id="553427"/>
    <lineage>
        <taxon>Bacteria</taxon>
        <taxon>Bacillati</taxon>
        <taxon>Bacillota</taxon>
        <taxon>Clostridia</taxon>
        <taxon>Eubacteriales</taxon>
        <taxon>Heliobacteriaceae</taxon>
        <taxon>Heliorestis</taxon>
    </lineage>
</organism>
<feature type="repeat" description="TPR" evidence="1">
    <location>
        <begin position="310"/>
        <end position="343"/>
    </location>
</feature>
<dbReference type="SUPFAM" id="SSF48452">
    <property type="entry name" value="TPR-like"/>
    <property type="match status" value="2"/>
</dbReference>
<evidence type="ECO:0000256" key="1">
    <source>
        <dbReference type="PROSITE-ProRule" id="PRU00339"/>
    </source>
</evidence>
<dbReference type="InterPro" id="IPR025330">
    <property type="entry name" value="DUF4236"/>
</dbReference>
<reference evidence="3 4" key="1">
    <citation type="submission" date="2019-10" db="EMBL/GenBank/DDBJ databases">
        <title>Whole-genome sequence of the extremophile Heliorestis acidaminivorans DSM 24790.</title>
        <authorList>
            <person name="Kyndt J.A."/>
            <person name="Meyer T.E."/>
        </authorList>
    </citation>
    <scope>NUCLEOTIDE SEQUENCE [LARGE SCALE GENOMIC DNA]</scope>
    <source>
        <strain evidence="3 4">DSM 24790</strain>
    </source>
</reference>
<dbReference type="PROSITE" id="PS50005">
    <property type="entry name" value="TPR"/>
    <property type="match status" value="1"/>
</dbReference>
<keyword evidence="4" id="KW-1185">Reference proteome</keyword>
<proteinExistence type="predicted"/>
<keyword evidence="1" id="KW-0802">TPR repeat</keyword>
<dbReference type="InterPro" id="IPR019734">
    <property type="entry name" value="TPR_rpt"/>
</dbReference>
<evidence type="ECO:0000313" key="3">
    <source>
        <dbReference type="EMBL" id="KAB2952604.1"/>
    </source>
</evidence>
<dbReference type="Proteomes" id="UP000468766">
    <property type="component" value="Unassembled WGS sequence"/>
</dbReference>
<dbReference type="AlphaFoldDB" id="A0A6I0F0J7"/>